<comment type="subcellular location">
    <subcellularLocation>
        <location evidence="13">Cytoplasm</location>
    </subcellularLocation>
</comment>
<evidence type="ECO:0000256" key="3">
    <source>
        <dbReference type="ARBA" id="ARBA00008562"/>
    </source>
</evidence>
<dbReference type="FunFam" id="3.90.700.10:FF:000002">
    <property type="entry name" value="L-aspartate oxidase"/>
    <property type="match status" value="1"/>
</dbReference>
<proteinExistence type="inferred from homology"/>
<comment type="function">
    <text evidence="13">Catalyzes the oxidation of L-aspartate to iminoaspartate.</text>
</comment>
<feature type="domain" description="Fumarate reductase/succinate dehydrogenase flavoprotein-like C-terminal" evidence="15">
    <location>
        <begin position="442"/>
        <end position="528"/>
    </location>
</feature>
<dbReference type="OrthoDB" id="9806724at2"/>
<evidence type="ECO:0000256" key="5">
    <source>
        <dbReference type="ARBA" id="ARBA00021901"/>
    </source>
</evidence>
<evidence type="ECO:0000256" key="11">
    <source>
        <dbReference type="NCBIfam" id="TIGR00551"/>
    </source>
</evidence>
<dbReference type="UniPathway" id="UPA00253">
    <property type="reaction ID" value="UER00326"/>
</dbReference>
<evidence type="ECO:0000256" key="8">
    <source>
        <dbReference type="ARBA" id="ARBA00022827"/>
    </source>
</evidence>
<dbReference type="InterPro" id="IPR005288">
    <property type="entry name" value="NadB"/>
</dbReference>
<dbReference type="PIRSF" id="PIRSF000171">
    <property type="entry name" value="SDHA_APRA_LASPO"/>
    <property type="match status" value="1"/>
</dbReference>
<keyword evidence="9 13" id="KW-0560">Oxidoreductase</keyword>
<evidence type="ECO:0000256" key="2">
    <source>
        <dbReference type="ARBA" id="ARBA00004950"/>
    </source>
</evidence>
<dbReference type="InterPro" id="IPR003953">
    <property type="entry name" value="FAD-dep_OxRdtase_2_FAD-bd"/>
</dbReference>
<dbReference type="STRING" id="335541.Swol_0105"/>
<feature type="active site" description="Proton acceptor" evidence="12">
    <location>
        <position position="290"/>
    </location>
</feature>
<evidence type="ECO:0000256" key="9">
    <source>
        <dbReference type="ARBA" id="ARBA00023002"/>
    </source>
</evidence>
<evidence type="ECO:0000256" key="4">
    <source>
        <dbReference type="ARBA" id="ARBA00012173"/>
    </source>
</evidence>
<dbReference type="KEGG" id="swo:Swol_0105"/>
<dbReference type="EC" id="1.4.3.16" evidence="4 11"/>
<dbReference type="RefSeq" id="WP_011639573.1">
    <property type="nucleotide sequence ID" value="NC_008346.1"/>
</dbReference>
<dbReference type="Gene3D" id="3.90.700.10">
    <property type="entry name" value="Succinate dehydrogenase/fumarate reductase flavoprotein, catalytic domain"/>
    <property type="match status" value="1"/>
</dbReference>
<dbReference type="GO" id="GO:0005737">
    <property type="term" value="C:cytoplasm"/>
    <property type="evidence" value="ECO:0007669"/>
    <property type="project" value="UniProtKB-SubCell"/>
</dbReference>
<dbReference type="Gene3D" id="1.20.58.100">
    <property type="entry name" value="Fumarate reductase/succinate dehydrogenase flavoprotein-like, C-terminal domain"/>
    <property type="match status" value="1"/>
</dbReference>
<dbReference type="Proteomes" id="UP000001968">
    <property type="component" value="Chromosome"/>
</dbReference>
<gene>
    <name evidence="16" type="ordered locus">Swol_0105</name>
</gene>
<dbReference type="SUPFAM" id="SSF56425">
    <property type="entry name" value="Succinate dehydrogenase/fumarate reductase flavoprotein, catalytic domain"/>
    <property type="match status" value="1"/>
</dbReference>
<dbReference type="Gene3D" id="3.50.50.60">
    <property type="entry name" value="FAD/NAD(P)-binding domain"/>
    <property type="match status" value="1"/>
</dbReference>
<protein>
    <recommendedName>
        <fullName evidence="5 11">L-aspartate oxidase</fullName>
        <ecNumber evidence="4 11">1.4.3.16</ecNumber>
    </recommendedName>
</protein>
<dbReference type="PRINTS" id="PR00411">
    <property type="entry name" value="PNDRDTASEI"/>
</dbReference>
<keyword evidence="6 13" id="KW-0285">Flavoprotein</keyword>
<comment type="catalytic activity">
    <reaction evidence="10">
        <text>L-aspartate + O2 = iminosuccinate + H2O2</text>
        <dbReference type="Rhea" id="RHEA:25876"/>
        <dbReference type="ChEBI" id="CHEBI:15379"/>
        <dbReference type="ChEBI" id="CHEBI:16240"/>
        <dbReference type="ChEBI" id="CHEBI:29991"/>
        <dbReference type="ChEBI" id="CHEBI:77875"/>
        <dbReference type="EC" id="1.4.3.16"/>
    </reaction>
    <physiologicalReaction direction="left-to-right" evidence="10">
        <dbReference type="Rhea" id="RHEA:25877"/>
    </physiologicalReaction>
</comment>
<evidence type="ECO:0000313" key="16">
    <source>
        <dbReference type="EMBL" id="ABI67462.1"/>
    </source>
</evidence>
<dbReference type="AlphaFoldDB" id="Q0B0P2"/>
<name>Q0B0P2_SYNWW</name>
<dbReference type="InterPro" id="IPR015939">
    <property type="entry name" value="Fum_Rdtase/Succ_DH_flav-like_C"/>
</dbReference>
<dbReference type="SUPFAM" id="SSF46977">
    <property type="entry name" value="Succinate dehydrogenase/fumarate reductase flavoprotein C-terminal domain"/>
    <property type="match status" value="1"/>
</dbReference>
<dbReference type="InterPro" id="IPR027477">
    <property type="entry name" value="Succ_DH/fumarate_Rdtase_cat_sf"/>
</dbReference>
<evidence type="ECO:0000259" key="14">
    <source>
        <dbReference type="Pfam" id="PF00890"/>
    </source>
</evidence>
<dbReference type="InterPro" id="IPR037099">
    <property type="entry name" value="Fum_R/Succ_DH_flav-like_C_sf"/>
</dbReference>
<keyword evidence="7 13" id="KW-0662">Pyridine nucleotide biosynthesis</keyword>
<evidence type="ECO:0000256" key="10">
    <source>
        <dbReference type="ARBA" id="ARBA00048305"/>
    </source>
</evidence>
<dbReference type="EMBL" id="CP000448">
    <property type="protein sequence ID" value="ABI67462.1"/>
    <property type="molecule type" value="Genomic_DNA"/>
</dbReference>
<dbReference type="NCBIfam" id="TIGR00551">
    <property type="entry name" value="nadB"/>
    <property type="match status" value="1"/>
</dbReference>
<dbReference type="GO" id="GO:0034628">
    <property type="term" value="P:'de novo' NAD+ biosynthetic process from L-aspartate"/>
    <property type="evidence" value="ECO:0007669"/>
    <property type="project" value="TreeGrafter"/>
</dbReference>
<dbReference type="SUPFAM" id="SSF51905">
    <property type="entry name" value="FAD/NAD(P)-binding domain"/>
    <property type="match status" value="1"/>
</dbReference>
<dbReference type="PANTHER" id="PTHR42716">
    <property type="entry name" value="L-ASPARTATE OXIDASE"/>
    <property type="match status" value="1"/>
</dbReference>
<dbReference type="Pfam" id="PF02910">
    <property type="entry name" value="Succ_DH_flav_C"/>
    <property type="match status" value="1"/>
</dbReference>
<dbReference type="GO" id="GO:0033765">
    <property type="term" value="F:steroid dehydrogenase activity, acting on the CH-CH group of donors"/>
    <property type="evidence" value="ECO:0007669"/>
    <property type="project" value="UniProtKB-ARBA"/>
</dbReference>
<comment type="pathway">
    <text evidence="2 13">Cofactor biosynthesis; NAD(+) biosynthesis; iminoaspartate from L-aspartate (oxidase route): step 1/1.</text>
</comment>
<dbReference type="GO" id="GO:0008734">
    <property type="term" value="F:L-aspartate oxidase activity"/>
    <property type="evidence" value="ECO:0007669"/>
    <property type="project" value="UniProtKB-UniRule"/>
</dbReference>
<evidence type="ECO:0000256" key="7">
    <source>
        <dbReference type="ARBA" id="ARBA00022642"/>
    </source>
</evidence>
<feature type="domain" description="FAD-dependent oxidoreductase 2 FAD-binding" evidence="14">
    <location>
        <begin position="20"/>
        <end position="390"/>
    </location>
</feature>
<accession>Q0B0P2</accession>
<evidence type="ECO:0000259" key="15">
    <source>
        <dbReference type="Pfam" id="PF02910"/>
    </source>
</evidence>
<dbReference type="Pfam" id="PF00890">
    <property type="entry name" value="FAD_binding_2"/>
    <property type="match status" value="1"/>
</dbReference>
<keyword evidence="17" id="KW-1185">Reference proteome</keyword>
<evidence type="ECO:0000256" key="6">
    <source>
        <dbReference type="ARBA" id="ARBA00022630"/>
    </source>
</evidence>
<dbReference type="InterPro" id="IPR036188">
    <property type="entry name" value="FAD/NAD-bd_sf"/>
</dbReference>
<dbReference type="eggNOG" id="COG0029">
    <property type="taxonomic scope" value="Bacteria"/>
</dbReference>
<organism evidence="16 17">
    <name type="scientific">Syntrophomonas wolfei subsp. wolfei (strain DSM 2245B / Goettingen)</name>
    <dbReference type="NCBI Taxonomy" id="335541"/>
    <lineage>
        <taxon>Bacteria</taxon>
        <taxon>Bacillati</taxon>
        <taxon>Bacillota</taxon>
        <taxon>Clostridia</taxon>
        <taxon>Eubacteriales</taxon>
        <taxon>Syntrophomonadaceae</taxon>
        <taxon>Syntrophomonas</taxon>
    </lineage>
</organism>
<evidence type="ECO:0000256" key="13">
    <source>
        <dbReference type="RuleBase" id="RU362049"/>
    </source>
</evidence>
<comment type="similarity">
    <text evidence="3 13">Belongs to the FAD-dependent oxidoreductase 2 family. NadB subfamily.</text>
</comment>
<evidence type="ECO:0000313" key="17">
    <source>
        <dbReference type="Proteomes" id="UP000001968"/>
    </source>
</evidence>
<dbReference type="PANTHER" id="PTHR42716:SF2">
    <property type="entry name" value="L-ASPARTATE OXIDASE, CHLOROPLASTIC"/>
    <property type="match status" value="1"/>
</dbReference>
<keyword evidence="8 13" id="KW-0274">FAD</keyword>
<evidence type="ECO:0000256" key="12">
    <source>
        <dbReference type="PIRSR" id="PIRSR000171-1"/>
    </source>
</evidence>
<reference evidence="17" key="1">
    <citation type="journal article" date="2010" name="Environ. Microbiol.">
        <title>The genome of Syntrophomonas wolfei: new insights into syntrophic metabolism and biohydrogen production.</title>
        <authorList>
            <person name="Sieber J.R."/>
            <person name="Sims D.R."/>
            <person name="Han C."/>
            <person name="Kim E."/>
            <person name="Lykidis A."/>
            <person name="Lapidus A.L."/>
            <person name="McDonnald E."/>
            <person name="Rohlin L."/>
            <person name="Culley D.E."/>
            <person name="Gunsalus R."/>
            <person name="McInerney M.J."/>
        </authorList>
    </citation>
    <scope>NUCLEOTIDE SEQUENCE [LARGE SCALE GENOMIC DNA]</scope>
    <source>
        <strain evidence="17">DSM 2245B / Goettingen</strain>
    </source>
</reference>
<sequence>MIITRYIGVLHKDTPVETTDFLIVGGGIAGLFTALKASQYGKVIVLTKKTIEDSNTGLAQGGIAAAVHEEDSPFLHLEDTLEAGAGLCNIEAVDLLVREGPERVRELIQAGASFDMKDGNVALTREGAHSKARILHAADTTGEAIRVALVKKCEESSDIRIIEDQFLVDILGHDQRKECYGALVYDAKTRQQLAYLAKATIIATGGAGQLYRYTTNPSVATADGMAAAYRAGCRLSDMEFIQFHPTVLFSYSNQRFLISEAVRGEGGLLYNHKGERFMPAYHSLAELAPRDIVSRAIVNEMNCNGSEYVYLDMSGIKQVEKRFPNIYRTCRESGIDITREQVPVSPAAHYIMGGIETGTYGETGVYALYSCGEAACTGVHGANRLASNSLLEGIVFGQRIVDRAEEIMYRRRISIDEVFRHFDQSWVYSPQEQRIDPPEAKNRLQAIMWEKVGIIRDEEGLKVANRELEAIYSHIAQGEDPFAYYEIVNMLTVARIIVQAALWRQESRGGHFRSDHPARDELRWLKHLSFINC</sequence>
<comment type="cofactor">
    <cofactor evidence="1 13">
        <name>FAD</name>
        <dbReference type="ChEBI" id="CHEBI:57692"/>
    </cofactor>
</comment>
<dbReference type="HOGENOM" id="CLU_014312_3_0_9"/>
<evidence type="ECO:0000256" key="1">
    <source>
        <dbReference type="ARBA" id="ARBA00001974"/>
    </source>
</evidence>